<dbReference type="KEGG" id="kme:H0A61_01959"/>
<evidence type="ECO:0000313" key="3">
    <source>
        <dbReference type="Proteomes" id="UP000662904"/>
    </source>
</evidence>
<reference evidence="2" key="1">
    <citation type="submission" date="2020-07" db="EMBL/GenBank/DDBJ databases">
        <title>Koleobacter methoxysyntrophicus gen. nov., sp. nov., a novel anaerobic bacterium isolated from deep subsurface oil field and proposal of Koleobacterales ord. nov. in the phylum Firmicutes.</title>
        <authorList>
            <person name="Sakamoto S."/>
            <person name="Tamaki H."/>
        </authorList>
    </citation>
    <scope>NUCLEOTIDE SEQUENCE</scope>
    <source>
        <strain evidence="2">NRmbB1</strain>
    </source>
</reference>
<keyword evidence="1" id="KW-0732">Signal</keyword>
<keyword evidence="3" id="KW-1185">Reference proteome</keyword>
<feature type="signal peptide" evidence="1">
    <location>
        <begin position="1"/>
        <end position="26"/>
    </location>
</feature>
<gene>
    <name evidence="2" type="ORF">H0A61_01959</name>
</gene>
<dbReference type="EMBL" id="CP059066">
    <property type="protein sequence ID" value="QSQ09584.1"/>
    <property type="molecule type" value="Genomic_DNA"/>
</dbReference>
<accession>A0A8A0RNX6</accession>
<dbReference type="AlphaFoldDB" id="A0A8A0RNX6"/>
<feature type="chain" id="PRO_5034035926" description="Secreted protein" evidence="1">
    <location>
        <begin position="27"/>
        <end position="163"/>
    </location>
</feature>
<evidence type="ECO:0000256" key="1">
    <source>
        <dbReference type="SAM" id="SignalP"/>
    </source>
</evidence>
<protein>
    <recommendedName>
        <fullName evidence="4">Secreted protein</fullName>
    </recommendedName>
</protein>
<organism evidence="2 3">
    <name type="scientific">Koleobacter methoxysyntrophicus</name>
    <dbReference type="NCBI Taxonomy" id="2751313"/>
    <lineage>
        <taxon>Bacteria</taxon>
        <taxon>Bacillati</taxon>
        <taxon>Bacillota</taxon>
        <taxon>Clostridia</taxon>
        <taxon>Koleobacterales</taxon>
        <taxon>Koleobacteraceae</taxon>
        <taxon>Koleobacter</taxon>
    </lineage>
</organism>
<dbReference type="Proteomes" id="UP000662904">
    <property type="component" value="Chromosome"/>
</dbReference>
<proteinExistence type="predicted"/>
<evidence type="ECO:0000313" key="2">
    <source>
        <dbReference type="EMBL" id="QSQ09584.1"/>
    </source>
</evidence>
<evidence type="ECO:0008006" key="4">
    <source>
        <dbReference type="Google" id="ProtNLM"/>
    </source>
</evidence>
<dbReference type="RefSeq" id="WP_206706938.1">
    <property type="nucleotide sequence ID" value="NZ_CP059066.1"/>
</dbReference>
<name>A0A8A0RNX6_9FIRM</name>
<sequence>MKNYIKILIALSIIPLLIVSTTTAYAAGDAFQSQTAINTIKDYHSKPDMELVPNAAGEVDLIIVWYTALHDYGNGLVGVEGSTETYSSVEEVCVKVELQKKTGASWITVKTWNTVEFNKNEAYCFKSATVDKGYEYRVKGTHYAEDGSLMEMQTSYTNPYFIN</sequence>